<organism evidence="2 3">
    <name type="scientific">Crassostrea virginica</name>
    <name type="common">Eastern oyster</name>
    <dbReference type="NCBI Taxonomy" id="6565"/>
    <lineage>
        <taxon>Eukaryota</taxon>
        <taxon>Metazoa</taxon>
        <taxon>Spiralia</taxon>
        <taxon>Lophotrochozoa</taxon>
        <taxon>Mollusca</taxon>
        <taxon>Bivalvia</taxon>
        <taxon>Autobranchia</taxon>
        <taxon>Pteriomorphia</taxon>
        <taxon>Ostreida</taxon>
        <taxon>Ostreoidea</taxon>
        <taxon>Ostreidae</taxon>
        <taxon>Crassostrea</taxon>
    </lineage>
</organism>
<accession>A0A8B8D735</accession>
<evidence type="ECO:0000256" key="1">
    <source>
        <dbReference type="SAM" id="Coils"/>
    </source>
</evidence>
<keyword evidence="2" id="KW-1185">Reference proteome</keyword>
<dbReference type="GeneID" id="111124086"/>
<gene>
    <name evidence="3" type="primary">LOC111124086</name>
</gene>
<evidence type="ECO:0000313" key="2">
    <source>
        <dbReference type="Proteomes" id="UP000694844"/>
    </source>
</evidence>
<dbReference type="AlphaFoldDB" id="A0A8B8D735"/>
<dbReference type="Proteomes" id="UP000694844">
    <property type="component" value="Chromosome 3"/>
</dbReference>
<feature type="coiled-coil region" evidence="1">
    <location>
        <begin position="64"/>
        <end position="108"/>
    </location>
</feature>
<name>A0A8B8D735_CRAVI</name>
<evidence type="ECO:0000313" key="3">
    <source>
        <dbReference type="RefSeq" id="XP_022322656.1"/>
    </source>
</evidence>
<sequence length="121" mass="14146">MGVFHSCFAKSNKVGVMREEEEEVYDKVCRTLVTENVTEKEGGLAFGLSFISEEEPKKPPPKLLASKKEDFEKWRNDQEKAQCQKQKLAEQRREEARVQRQIEVAHKEMERLEKFVNTSVE</sequence>
<proteinExistence type="predicted"/>
<dbReference type="RefSeq" id="XP_022322656.1">
    <property type="nucleotide sequence ID" value="XM_022466948.1"/>
</dbReference>
<reference evidence="3" key="1">
    <citation type="submission" date="2025-08" db="UniProtKB">
        <authorList>
            <consortium name="RefSeq"/>
        </authorList>
    </citation>
    <scope>IDENTIFICATION</scope>
    <source>
        <tissue evidence="3">Whole sample</tissue>
    </source>
</reference>
<protein>
    <submittedName>
        <fullName evidence="3">Uncharacterized protein LOC111124086</fullName>
    </submittedName>
</protein>
<keyword evidence="1" id="KW-0175">Coiled coil</keyword>
<dbReference type="KEGG" id="cvn:111124086"/>